<evidence type="ECO:0000313" key="11">
    <source>
        <dbReference type="Proteomes" id="UP000031802"/>
    </source>
</evidence>
<evidence type="ECO:0000256" key="3">
    <source>
        <dbReference type="ARBA" id="ARBA00022650"/>
    </source>
</evidence>
<keyword evidence="6 10" id="KW-0418">Kinase</keyword>
<organism evidence="10 11">
    <name type="scientific">Sphingobacterium deserti</name>
    <dbReference type="NCBI Taxonomy" id="1229276"/>
    <lineage>
        <taxon>Bacteria</taxon>
        <taxon>Pseudomonadati</taxon>
        <taxon>Bacteroidota</taxon>
        <taxon>Sphingobacteriia</taxon>
        <taxon>Sphingobacteriales</taxon>
        <taxon>Sphingobacteriaceae</taxon>
        <taxon>Sphingobacterium</taxon>
    </lineage>
</organism>
<dbReference type="InterPro" id="IPR001048">
    <property type="entry name" value="Asp/Glu/Uridylate_kinase"/>
</dbReference>
<evidence type="ECO:0000313" key="10">
    <source>
        <dbReference type="EMBL" id="KGE15478.1"/>
    </source>
</evidence>
<feature type="domain" description="PUA" evidence="9">
    <location>
        <begin position="268"/>
        <end position="337"/>
    </location>
</feature>
<dbReference type="AlphaFoldDB" id="A0A0B8T535"/>
<dbReference type="Pfam" id="PF00696">
    <property type="entry name" value="AA_kinase"/>
    <property type="match status" value="1"/>
</dbReference>
<keyword evidence="4" id="KW-0808">Transferase</keyword>
<evidence type="ECO:0000256" key="6">
    <source>
        <dbReference type="ARBA" id="ARBA00022777"/>
    </source>
</evidence>
<dbReference type="eggNOG" id="COG0263">
    <property type="taxonomic scope" value="Bacteria"/>
</dbReference>
<keyword evidence="5" id="KW-0547">Nucleotide-binding</keyword>
<dbReference type="PATRIC" id="fig|1229276.3.peg.768"/>
<dbReference type="SUPFAM" id="SSF53633">
    <property type="entry name" value="Carbamate kinase-like"/>
    <property type="match status" value="1"/>
</dbReference>
<dbReference type="FunFam" id="3.40.1160.10:FF:000006">
    <property type="entry name" value="Glutamate 5-kinase"/>
    <property type="match status" value="1"/>
</dbReference>
<dbReference type="GO" id="GO:0005524">
    <property type="term" value="F:ATP binding"/>
    <property type="evidence" value="ECO:0007669"/>
    <property type="project" value="UniProtKB-KW"/>
</dbReference>
<dbReference type="SUPFAM" id="SSF88697">
    <property type="entry name" value="PUA domain-like"/>
    <property type="match status" value="1"/>
</dbReference>
<dbReference type="Gene3D" id="3.40.1160.10">
    <property type="entry name" value="Acetylglutamate kinase-like"/>
    <property type="match status" value="1"/>
</dbReference>
<evidence type="ECO:0000259" key="8">
    <source>
        <dbReference type="Pfam" id="PF00696"/>
    </source>
</evidence>
<dbReference type="InterPro" id="IPR036974">
    <property type="entry name" value="PUA_sf"/>
</dbReference>
<evidence type="ECO:0000256" key="2">
    <source>
        <dbReference type="ARBA" id="ARBA00022605"/>
    </source>
</evidence>
<dbReference type="Pfam" id="PF01472">
    <property type="entry name" value="PUA"/>
    <property type="match status" value="1"/>
</dbReference>
<keyword evidence="3" id="KW-0641">Proline biosynthesis</keyword>
<evidence type="ECO:0000256" key="4">
    <source>
        <dbReference type="ARBA" id="ARBA00022679"/>
    </source>
</evidence>
<accession>A0A0B8T535</accession>
<dbReference type="GO" id="GO:0008652">
    <property type="term" value="P:amino acid biosynthetic process"/>
    <property type="evidence" value="ECO:0007669"/>
    <property type="project" value="UniProtKB-KW"/>
</dbReference>
<dbReference type="RefSeq" id="WP_037495482.1">
    <property type="nucleotide sequence ID" value="NZ_JJMU01000011.1"/>
</dbReference>
<evidence type="ECO:0000256" key="7">
    <source>
        <dbReference type="ARBA" id="ARBA00022840"/>
    </source>
</evidence>
<dbReference type="PRINTS" id="PR00474">
    <property type="entry name" value="GLU5KINASE"/>
</dbReference>
<dbReference type="PANTHER" id="PTHR43654">
    <property type="entry name" value="GLUTAMATE 5-KINASE"/>
    <property type="match status" value="1"/>
</dbReference>
<name>A0A0B8T535_9SPHI</name>
<dbReference type="Proteomes" id="UP000031802">
    <property type="component" value="Unassembled WGS sequence"/>
</dbReference>
<dbReference type="PROSITE" id="PS50890">
    <property type="entry name" value="PUA"/>
    <property type="match status" value="1"/>
</dbReference>
<gene>
    <name evidence="10" type="ORF">DI53_0744</name>
</gene>
<dbReference type="InterPro" id="IPR005715">
    <property type="entry name" value="Glu_5kinase/COase_Synthase"/>
</dbReference>
<protein>
    <submittedName>
        <fullName evidence="10">Glutamate 5-kinase</fullName>
    </submittedName>
</protein>
<keyword evidence="11" id="KW-1185">Reference proteome</keyword>
<evidence type="ECO:0000259" key="9">
    <source>
        <dbReference type="Pfam" id="PF01472"/>
    </source>
</evidence>
<dbReference type="OrthoDB" id="9804434at2"/>
<dbReference type="Gene3D" id="2.30.130.10">
    <property type="entry name" value="PUA domain"/>
    <property type="match status" value="1"/>
</dbReference>
<dbReference type="GO" id="GO:0005829">
    <property type="term" value="C:cytosol"/>
    <property type="evidence" value="ECO:0007669"/>
    <property type="project" value="TreeGrafter"/>
</dbReference>
<dbReference type="NCBIfam" id="TIGR01027">
    <property type="entry name" value="proB"/>
    <property type="match status" value="1"/>
</dbReference>
<feature type="domain" description="Aspartate/glutamate/uridylate kinase" evidence="8">
    <location>
        <begin position="5"/>
        <end position="225"/>
    </location>
</feature>
<dbReference type="InterPro" id="IPR011529">
    <property type="entry name" value="Glu_5kinase"/>
</dbReference>
<proteinExistence type="predicted"/>
<sequence length="344" mass="37100">MKKPVLVIKFGSASITTKEGEIDERIVLEIARQTAQLQAKYNIVLVSSGAVAAGKKFLVNYEGSLSERKAAAAIGNPLLVRTYSTYFKPFKIALAQSLCERQHFANRAQFLQLKDTYHELWKNNVIPIANENDVVSNKELKFSDNDELATLIAVGFGAEQILFSTSVPGVLDATGNVVPEIKVIDKDALLLAKKEKSSVGLGGMTSKLNFARLANQMGIQAVIFSMQAEDAILKAVRGETGTVCRPQLKKVSSRNKWLASGSLIKGLITVDAGAAKAIQDRKSLLAVGITAVNQNLEVGEVFQISDMEGVVFAVAKAKIAIVDLPSIHKKKNVAVAHADDIVLL</sequence>
<keyword evidence="1" id="KW-0963">Cytoplasm</keyword>
<dbReference type="InterPro" id="IPR001057">
    <property type="entry name" value="Glu/AcGlu_kinase"/>
</dbReference>
<dbReference type="InterPro" id="IPR036393">
    <property type="entry name" value="AceGlu_kinase-like_sf"/>
</dbReference>
<dbReference type="InterPro" id="IPR002478">
    <property type="entry name" value="PUA"/>
</dbReference>
<dbReference type="InterPro" id="IPR015947">
    <property type="entry name" value="PUA-like_sf"/>
</dbReference>
<dbReference type="GO" id="GO:0004349">
    <property type="term" value="F:glutamate 5-kinase activity"/>
    <property type="evidence" value="ECO:0007669"/>
    <property type="project" value="InterPro"/>
</dbReference>
<dbReference type="EMBL" id="JJMU01000011">
    <property type="protein sequence ID" value="KGE15478.1"/>
    <property type="molecule type" value="Genomic_DNA"/>
</dbReference>
<comment type="caution">
    <text evidence="10">The sequence shown here is derived from an EMBL/GenBank/DDBJ whole genome shotgun (WGS) entry which is preliminary data.</text>
</comment>
<dbReference type="PIRSF" id="PIRSF000729">
    <property type="entry name" value="GK"/>
    <property type="match status" value="1"/>
</dbReference>
<keyword evidence="2" id="KW-0028">Amino-acid biosynthesis</keyword>
<evidence type="ECO:0000256" key="5">
    <source>
        <dbReference type="ARBA" id="ARBA00022741"/>
    </source>
</evidence>
<reference evidence="11" key="1">
    <citation type="submission" date="2014-04" db="EMBL/GenBank/DDBJ databases">
        <title>Whole-Genome optical mapping and complete genome sequence of Sphingobacterium deserti sp. nov., a new spaces isolated from desert in the west of China.</title>
        <authorList>
            <person name="Teng C."/>
            <person name="Zhou Z."/>
            <person name="Li X."/>
            <person name="Chen M."/>
            <person name="Lin M."/>
            <person name="Wang L."/>
            <person name="Su S."/>
            <person name="Zhang C."/>
            <person name="Zhang W."/>
        </authorList>
    </citation>
    <scope>NUCLEOTIDE SEQUENCE [LARGE SCALE GENOMIC DNA]</scope>
    <source>
        <strain evidence="11">ACCC05744</strain>
    </source>
</reference>
<dbReference type="PANTHER" id="PTHR43654:SF1">
    <property type="entry name" value="ISOPENTENYL PHOSPHATE KINASE"/>
    <property type="match status" value="1"/>
</dbReference>
<keyword evidence="7" id="KW-0067">ATP-binding</keyword>
<dbReference type="STRING" id="1229276.DI53_0744"/>
<evidence type="ECO:0000256" key="1">
    <source>
        <dbReference type="ARBA" id="ARBA00022490"/>
    </source>
</evidence>
<dbReference type="GO" id="GO:0003723">
    <property type="term" value="F:RNA binding"/>
    <property type="evidence" value="ECO:0007669"/>
    <property type="project" value="InterPro"/>
</dbReference>
<reference evidence="10 11" key="2">
    <citation type="journal article" date="2015" name="PLoS ONE">
        <title>Whole-Genome Optical Mapping and Finished Genome Sequence of Sphingobacterium deserti sp. nov., a New Species Isolated from the Western Desert of China.</title>
        <authorList>
            <person name="Teng C."/>
            <person name="Zhou Z."/>
            <person name="Molnar I."/>
            <person name="Li X."/>
            <person name="Tang R."/>
            <person name="Chen M."/>
            <person name="Wang L."/>
            <person name="Su S."/>
            <person name="Zhang W."/>
            <person name="Lin M."/>
        </authorList>
    </citation>
    <scope>NUCLEOTIDE SEQUENCE [LARGE SCALE GENOMIC DNA]</scope>
    <source>
        <strain evidence="11">ACCC05744</strain>
    </source>
</reference>